<dbReference type="HOGENOM" id="CLU_3212254_0_0_10"/>
<gene>
    <name evidence="1" type="ORF">BACCOP_00318</name>
</gene>
<organism evidence="1 2">
    <name type="scientific">Phocaeicola coprocola DSM 17136</name>
    <dbReference type="NCBI Taxonomy" id="470145"/>
    <lineage>
        <taxon>Bacteria</taxon>
        <taxon>Pseudomonadati</taxon>
        <taxon>Bacteroidota</taxon>
        <taxon>Bacteroidia</taxon>
        <taxon>Bacteroidales</taxon>
        <taxon>Bacteroidaceae</taxon>
        <taxon>Phocaeicola</taxon>
    </lineage>
</organism>
<name>B3JEM5_9BACT</name>
<sequence length="44" mass="5433">MKLLRWFIRRTLYAMYEKDKILNSFPPDLAKDVRRVLDMLCDEK</sequence>
<reference evidence="1 2" key="2">
    <citation type="submission" date="2008-04" db="EMBL/GenBank/DDBJ databases">
        <authorList>
            <person name="Fulton L."/>
            <person name="Clifton S."/>
            <person name="Fulton B."/>
            <person name="Xu J."/>
            <person name="Minx P."/>
            <person name="Pepin K.H."/>
            <person name="Johnson M."/>
            <person name="Thiruvilangam P."/>
            <person name="Bhonagiri V."/>
            <person name="Nash W.E."/>
            <person name="Mardis E.R."/>
            <person name="Wilson R.K."/>
        </authorList>
    </citation>
    <scope>NUCLEOTIDE SEQUENCE [LARGE SCALE GENOMIC DNA]</scope>
    <source>
        <strain evidence="1 2">DSM 17136</strain>
    </source>
</reference>
<dbReference type="EMBL" id="ABIY02000036">
    <property type="protein sequence ID" value="EDV02588.1"/>
    <property type="molecule type" value="Genomic_DNA"/>
</dbReference>
<dbReference type="AlphaFoldDB" id="B3JEM5"/>
<protein>
    <submittedName>
        <fullName evidence="1">Uncharacterized protein</fullName>
    </submittedName>
</protein>
<dbReference type="STRING" id="470145.BACCOP_00318"/>
<proteinExistence type="predicted"/>
<evidence type="ECO:0000313" key="2">
    <source>
        <dbReference type="Proteomes" id="UP000003146"/>
    </source>
</evidence>
<reference evidence="1 2" key="1">
    <citation type="submission" date="2008-04" db="EMBL/GenBank/DDBJ databases">
        <title>Draft genome sequence of Bacteroides coprocola (DSM 17136).</title>
        <authorList>
            <person name="Sudarsanam P."/>
            <person name="Ley R."/>
            <person name="Guruge J."/>
            <person name="Turnbaugh P.J."/>
            <person name="Mahowald M."/>
            <person name="Liep D."/>
            <person name="Gordon J."/>
        </authorList>
    </citation>
    <scope>NUCLEOTIDE SEQUENCE [LARGE SCALE GENOMIC DNA]</scope>
    <source>
        <strain evidence="1 2">DSM 17136</strain>
    </source>
</reference>
<evidence type="ECO:0000313" key="1">
    <source>
        <dbReference type="EMBL" id="EDV02588.1"/>
    </source>
</evidence>
<comment type="caution">
    <text evidence="1">The sequence shown here is derived from an EMBL/GenBank/DDBJ whole genome shotgun (WGS) entry which is preliminary data.</text>
</comment>
<dbReference type="Proteomes" id="UP000003146">
    <property type="component" value="Unassembled WGS sequence"/>
</dbReference>
<accession>B3JEM5</accession>